<evidence type="ECO:0000256" key="1">
    <source>
        <dbReference type="ARBA" id="ARBA00006739"/>
    </source>
</evidence>
<evidence type="ECO:0000313" key="6">
    <source>
        <dbReference type="Proteomes" id="UP000190166"/>
    </source>
</evidence>
<dbReference type="SUPFAM" id="SSF53448">
    <property type="entry name" value="Nucleotide-diphospho-sugar transferases"/>
    <property type="match status" value="1"/>
</dbReference>
<sequence>MVDSRNSISNAGIGIMITYYNPDLLQSELQLEAIHKQENITHICIVDNSAAELAIWNDRLSEQWPKVKYISLGDNKGIAVAQNTGASYLFSKVDSIVFFDQDSLPADNMVASLVKSYEQVSAIEKYNIGGIGPRAINTQTGVAYKAKLKKGIAVAEGIQVTKLTELISSGTLIRKEVWEKTGGMDEALFIDAVDHEWCWRAREKGGYSFFIDETAHLYHALGEGDKKILGINFKGIPKPVRCYYLYRNYLLLVRRSYVPLYWKLMSGCKFSLKFFFYPVFLENGRMYLKYILKGIKDGVAGKGGRVDW</sequence>
<dbReference type="InterPro" id="IPR029044">
    <property type="entry name" value="Nucleotide-diphossugar_trans"/>
</dbReference>
<reference evidence="6" key="1">
    <citation type="submission" date="2017-02" db="EMBL/GenBank/DDBJ databases">
        <authorList>
            <person name="Varghese N."/>
            <person name="Submissions S."/>
        </authorList>
    </citation>
    <scope>NUCLEOTIDE SEQUENCE [LARGE SCALE GENOMIC DNA]</scope>
    <source>
        <strain evidence="6">DSM 18108</strain>
    </source>
</reference>
<keyword evidence="3 5" id="KW-0808">Transferase</keyword>
<evidence type="ECO:0000259" key="4">
    <source>
        <dbReference type="Pfam" id="PF00535"/>
    </source>
</evidence>
<gene>
    <name evidence="5" type="ORF">SAMN05660461_3863</name>
</gene>
<evidence type="ECO:0000256" key="2">
    <source>
        <dbReference type="ARBA" id="ARBA00022676"/>
    </source>
</evidence>
<keyword evidence="6" id="KW-1185">Reference proteome</keyword>
<dbReference type="STRING" id="393003.SAMN05660461_3863"/>
<organism evidence="5 6">
    <name type="scientific">Chitinophaga ginsengisegetis</name>
    <dbReference type="NCBI Taxonomy" id="393003"/>
    <lineage>
        <taxon>Bacteria</taxon>
        <taxon>Pseudomonadati</taxon>
        <taxon>Bacteroidota</taxon>
        <taxon>Chitinophagia</taxon>
        <taxon>Chitinophagales</taxon>
        <taxon>Chitinophagaceae</taxon>
        <taxon>Chitinophaga</taxon>
    </lineage>
</organism>
<protein>
    <submittedName>
        <fullName evidence="5">Rhamnosyltransferase</fullName>
    </submittedName>
</protein>
<dbReference type="PANTHER" id="PTHR43179">
    <property type="entry name" value="RHAMNOSYLTRANSFERASE WBBL"/>
    <property type="match status" value="1"/>
</dbReference>
<dbReference type="GO" id="GO:0016757">
    <property type="term" value="F:glycosyltransferase activity"/>
    <property type="evidence" value="ECO:0007669"/>
    <property type="project" value="UniProtKB-KW"/>
</dbReference>
<dbReference type="InterPro" id="IPR001173">
    <property type="entry name" value="Glyco_trans_2-like"/>
</dbReference>
<dbReference type="AlphaFoldDB" id="A0A1T5P5J3"/>
<dbReference type="Gene3D" id="3.90.550.10">
    <property type="entry name" value="Spore Coat Polysaccharide Biosynthesis Protein SpsA, Chain A"/>
    <property type="match status" value="1"/>
</dbReference>
<dbReference type="Proteomes" id="UP000190166">
    <property type="component" value="Unassembled WGS sequence"/>
</dbReference>
<accession>A0A1T5P5J3</accession>
<dbReference type="CDD" id="cd02526">
    <property type="entry name" value="GT2_RfbF_like"/>
    <property type="match status" value="1"/>
</dbReference>
<comment type="similarity">
    <text evidence="1">Belongs to the glycosyltransferase 2 family.</text>
</comment>
<name>A0A1T5P5J3_9BACT</name>
<evidence type="ECO:0000256" key="3">
    <source>
        <dbReference type="ARBA" id="ARBA00022679"/>
    </source>
</evidence>
<dbReference type="PANTHER" id="PTHR43179:SF12">
    <property type="entry name" value="GALACTOFURANOSYLTRANSFERASE GLFT2"/>
    <property type="match status" value="1"/>
</dbReference>
<proteinExistence type="inferred from homology"/>
<dbReference type="EMBL" id="FUZZ01000003">
    <property type="protein sequence ID" value="SKD07897.1"/>
    <property type="molecule type" value="Genomic_DNA"/>
</dbReference>
<keyword evidence="2" id="KW-0328">Glycosyltransferase</keyword>
<feature type="domain" description="Glycosyltransferase 2-like" evidence="4">
    <location>
        <begin position="31"/>
        <end position="119"/>
    </location>
</feature>
<dbReference type="Pfam" id="PF00535">
    <property type="entry name" value="Glycos_transf_2"/>
    <property type="match status" value="1"/>
</dbReference>
<evidence type="ECO:0000313" key="5">
    <source>
        <dbReference type="EMBL" id="SKD07897.1"/>
    </source>
</evidence>